<dbReference type="InterPro" id="IPR017871">
    <property type="entry name" value="ABC_transporter-like_CS"/>
</dbReference>
<feature type="domain" description="ABC transmembrane type-1" evidence="11">
    <location>
        <begin position="17"/>
        <end position="304"/>
    </location>
</feature>
<protein>
    <submittedName>
        <fullName evidence="12">ABC-type multidrug transport system, ATPase and permease component</fullName>
    </submittedName>
</protein>
<keyword evidence="8 9" id="KW-0472">Membrane</keyword>
<dbReference type="PROSITE" id="PS50929">
    <property type="entry name" value="ABC_TM1F"/>
    <property type="match status" value="1"/>
</dbReference>
<evidence type="ECO:0000259" key="10">
    <source>
        <dbReference type="PROSITE" id="PS50893"/>
    </source>
</evidence>
<dbReference type="PROSITE" id="PS50893">
    <property type="entry name" value="ABC_TRANSPORTER_2"/>
    <property type="match status" value="1"/>
</dbReference>
<dbReference type="AlphaFoldDB" id="L0F8S1"/>
<feature type="transmembrane region" description="Helical" evidence="9">
    <location>
        <begin position="158"/>
        <end position="175"/>
    </location>
</feature>
<dbReference type="Pfam" id="PF00005">
    <property type="entry name" value="ABC_tran"/>
    <property type="match status" value="1"/>
</dbReference>
<dbReference type="InterPro" id="IPR039421">
    <property type="entry name" value="Type_1_exporter"/>
</dbReference>
<dbReference type="PROSITE" id="PS00211">
    <property type="entry name" value="ABC_TRANSPORTER_1"/>
    <property type="match status" value="1"/>
</dbReference>
<evidence type="ECO:0000256" key="6">
    <source>
        <dbReference type="ARBA" id="ARBA00022840"/>
    </source>
</evidence>
<keyword evidence="7 9" id="KW-1133">Transmembrane helix</keyword>
<feature type="transmembrane region" description="Helical" evidence="9">
    <location>
        <begin position="279"/>
        <end position="303"/>
    </location>
</feature>
<accession>L0F8S1</accession>
<dbReference type="InterPro" id="IPR027417">
    <property type="entry name" value="P-loop_NTPase"/>
</dbReference>
<keyword evidence="6" id="KW-0067">ATP-binding</keyword>
<evidence type="ECO:0000256" key="7">
    <source>
        <dbReference type="ARBA" id="ARBA00022989"/>
    </source>
</evidence>
<keyword evidence="2" id="KW-0813">Transport</keyword>
<feature type="transmembrane region" description="Helical" evidence="9">
    <location>
        <begin position="21"/>
        <end position="41"/>
    </location>
</feature>
<dbReference type="InterPro" id="IPR011527">
    <property type="entry name" value="ABC1_TM_dom"/>
</dbReference>
<dbReference type="InterPro" id="IPR003593">
    <property type="entry name" value="AAA+_ATPase"/>
</dbReference>
<dbReference type="SUPFAM" id="SSF90123">
    <property type="entry name" value="ABC transporter transmembrane region"/>
    <property type="match status" value="1"/>
</dbReference>
<dbReference type="CDD" id="cd18548">
    <property type="entry name" value="ABC_6TM_Tm287_like"/>
    <property type="match status" value="1"/>
</dbReference>
<dbReference type="InterPro" id="IPR036640">
    <property type="entry name" value="ABC1_TM_sf"/>
</dbReference>
<dbReference type="GO" id="GO:0015421">
    <property type="term" value="F:ABC-type oligopeptide transporter activity"/>
    <property type="evidence" value="ECO:0007669"/>
    <property type="project" value="TreeGrafter"/>
</dbReference>
<dbReference type="InterPro" id="IPR003439">
    <property type="entry name" value="ABC_transporter-like_ATP-bd"/>
</dbReference>
<sequence>MIKKLARSIRQYKKATLLIPLFVTLEVIVEVIIPILMAKLIDYGIDAGDMNYVLKMGAALFIAALISLLFGILAGRTSAVASAGFAQNLRRDIFYNVQHFSFSNIDKFSTASIITRLTTDVTNVQNSFQMLTRMAMRSPVMLVFSLIVSFSIDPQLSLIFLVSIPILGVGLWLIMSNAHPVFERVFKTYDKLNNVVQENLRGMRVVKSFVREDYENDKFMDISNRIFKDFTKAERLVAMVMPLMQFCMYACILLVSWFGARAIVASGGNPVNGLSTGELLSLITYATQILISLMMLSMVFVMLTISRASAERIVEILDEESNLRNGLQPIFNLKDGEIRFENVNFSYGKQGDKLVLDQINLTIKSGETIGVLGGTGSSKSTLVSLIPRLYDVTQGKVTVGGVDVRDYDIETLRNGVAMVLQKNELFSGTIKDNLRWGNELATEEEMIHACKLAQAHDFIESFPEKYDTLIEQGGTNVSGGQKQRLCIARALLKKPKILILDDSTSAVDTKTDAQIRRALRVEIPGTTKIIIAQRVSSVQDADKIVVMDDGKIVAIGKHEGLLDSCPIYLEVFESQAKGGKNNGDE</sequence>
<evidence type="ECO:0000313" key="12">
    <source>
        <dbReference type="EMBL" id="AGA69026.1"/>
    </source>
</evidence>
<gene>
    <name evidence="12" type="ordered locus">Desdi_1533</name>
</gene>
<dbReference type="KEGG" id="ddl:Desdi_1533"/>
<evidence type="ECO:0000256" key="5">
    <source>
        <dbReference type="ARBA" id="ARBA00022741"/>
    </source>
</evidence>
<dbReference type="GO" id="GO:0005524">
    <property type="term" value="F:ATP binding"/>
    <property type="evidence" value="ECO:0007669"/>
    <property type="project" value="UniProtKB-KW"/>
</dbReference>
<evidence type="ECO:0000256" key="3">
    <source>
        <dbReference type="ARBA" id="ARBA00022475"/>
    </source>
</evidence>
<feature type="transmembrane region" description="Helical" evidence="9">
    <location>
        <begin position="53"/>
        <end position="74"/>
    </location>
</feature>
<dbReference type="SMART" id="SM00382">
    <property type="entry name" value="AAA"/>
    <property type="match status" value="1"/>
</dbReference>
<keyword evidence="4 9" id="KW-0812">Transmembrane</keyword>
<dbReference type="PANTHER" id="PTHR43394:SF1">
    <property type="entry name" value="ATP-BINDING CASSETTE SUB-FAMILY B MEMBER 10, MITOCHONDRIAL"/>
    <property type="match status" value="1"/>
</dbReference>
<dbReference type="EMBL" id="CP003344">
    <property type="protein sequence ID" value="AGA69026.1"/>
    <property type="molecule type" value="Genomic_DNA"/>
</dbReference>
<dbReference type="eggNOG" id="COG1132">
    <property type="taxonomic scope" value="Bacteria"/>
</dbReference>
<dbReference type="RefSeq" id="WP_015262019.1">
    <property type="nucleotide sequence ID" value="NC_019903.1"/>
</dbReference>
<evidence type="ECO:0000256" key="2">
    <source>
        <dbReference type="ARBA" id="ARBA00022448"/>
    </source>
</evidence>
<keyword evidence="5" id="KW-0547">Nucleotide-binding</keyword>
<dbReference type="FunFam" id="3.40.50.300:FF:000221">
    <property type="entry name" value="Multidrug ABC transporter ATP-binding protein"/>
    <property type="match status" value="1"/>
</dbReference>
<dbReference type="GO" id="GO:0005886">
    <property type="term" value="C:plasma membrane"/>
    <property type="evidence" value="ECO:0007669"/>
    <property type="project" value="UniProtKB-SubCell"/>
</dbReference>
<dbReference type="SUPFAM" id="SSF52540">
    <property type="entry name" value="P-loop containing nucleoside triphosphate hydrolases"/>
    <property type="match status" value="1"/>
</dbReference>
<keyword evidence="3" id="KW-1003">Cell membrane</keyword>
<dbReference type="Pfam" id="PF00664">
    <property type="entry name" value="ABC_membrane"/>
    <property type="match status" value="1"/>
</dbReference>
<dbReference type="GO" id="GO:0016887">
    <property type="term" value="F:ATP hydrolysis activity"/>
    <property type="evidence" value="ECO:0007669"/>
    <property type="project" value="InterPro"/>
</dbReference>
<organism evidence="12 13">
    <name type="scientific">Desulfitobacterium dichloroeliminans (strain LMG P-21439 / DCA1)</name>
    <dbReference type="NCBI Taxonomy" id="871963"/>
    <lineage>
        <taxon>Bacteria</taxon>
        <taxon>Bacillati</taxon>
        <taxon>Bacillota</taxon>
        <taxon>Clostridia</taxon>
        <taxon>Eubacteriales</taxon>
        <taxon>Desulfitobacteriaceae</taxon>
        <taxon>Desulfitobacterium</taxon>
    </lineage>
</organism>
<evidence type="ECO:0000313" key="13">
    <source>
        <dbReference type="Proteomes" id="UP000010797"/>
    </source>
</evidence>
<dbReference type="PANTHER" id="PTHR43394">
    <property type="entry name" value="ATP-DEPENDENT PERMEASE MDL1, MITOCHONDRIAL"/>
    <property type="match status" value="1"/>
</dbReference>
<evidence type="ECO:0000256" key="4">
    <source>
        <dbReference type="ARBA" id="ARBA00022692"/>
    </source>
</evidence>
<evidence type="ECO:0000256" key="9">
    <source>
        <dbReference type="SAM" id="Phobius"/>
    </source>
</evidence>
<dbReference type="Gene3D" id="1.20.1560.10">
    <property type="entry name" value="ABC transporter type 1, transmembrane domain"/>
    <property type="match status" value="1"/>
</dbReference>
<dbReference type="HOGENOM" id="CLU_000604_84_3_9"/>
<dbReference type="OrthoDB" id="9762778at2"/>
<feature type="domain" description="ABC transporter" evidence="10">
    <location>
        <begin position="338"/>
        <end position="574"/>
    </location>
</feature>
<dbReference type="Gene3D" id="3.40.50.300">
    <property type="entry name" value="P-loop containing nucleotide triphosphate hydrolases"/>
    <property type="match status" value="1"/>
</dbReference>
<evidence type="ECO:0000256" key="8">
    <source>
        <dbReference type="ARBA" id="ARBA00023136"/>
    </source>
</evidence>
<name>L0F8S1_DESDL</name>
<proteinExistence type="predicted"/>
<reference evidence="13" key="1">
    <citation type="submission" date="2012-02" db="EMBL/GenBank/DDBJ databases">
        <title>Complete sequence of Desulfitobacterium dichloroeliminans LMG P-21439.</title>
        <authorList>
            <person name="Lucas S."/>
            <person name="Han J."/>
            <person name="Lapidus A."/>
            <person name="Cheng J.-F."/>
            <person name="Goodwin L."/>
            <person name="Pitluck S."/>
            <person name="Peters L."/>
            <person name="Ovchinnikova G."/>
            <person name="Teshima H."/>
            <person name="Detter J.C."/>
            <person name="Han C."/>
            <person name="Tapia R."/>
            <person name="Land M."/>
            <person name="Hauser L."/>
            <person name="Kyrpides N."/>
            <person name="Ivanova N."/>
            <person name="Pagani I."/>
            <person name="Kruse T."/>
            <person name="de Vos W.M."/>
            <person name="Boon N."/>
            <person name="Smidt H."/>
            <person name="Woyke T."/>
        </authorList>
    </citation>
    <scope>NUCLEOTIDE SEQUENCE [LARGE SCALE GENOMIC DNA]</scope>
    <source>
        <strain evidence="13">LMG P-21439 / DCA1</strain>
    </source>
</reference>
<evidence type="ECO:0000259" key="11">
    <source>
        <dbReference type="PROSITE" id="PS50929"/>
    </source>
</evidence>
<dbReference type="Proteomes" id="UP000010797">
    <property type="component" value="Chromosome"/>
</dbReference>
<keyword evidence="13" id="KW-1185">Reference proteome</keyword>
<evidence type="ECO:0000256" key="1">
    <source>
        <dbReference type="ARBA" id="ARBA00004651"/>
    </source>
</evidence>
<feature type="transmembrane region" description="Helical" evidence="9">
    <location>
        <begin position="134"/>
        <end position="152"/>
    </location>
</feature>
<feature type="transmembrane region" description="Helical" evidence="9">
    <location>
        <begin position="236"/>
        <end position="259"/>
    </location>
</feature>
<dbReference type="STRING" id="871963.Desdi_1533"/>
<comment type="subcellular location">
    <subcellularLocation>
        <location evidence="1">Cell membrane</location>
        <topology evidence="1">Multi-pass membrane protein</topology>
    </subcellularLocation>
</comment>